<organism evidence="2 3">
    <name type="scientific">Halosimplex pelagicum</name>
    <dbReference type="NCBI Taxonomy" id="869886"/>
    <lineage>
        <taxon>Archaea</taxon>
        <taxon>Methanobacteriati</taxon>
        <taxon>Methanobacteriota</taxon>
        <taxon>Stenosarchaea group</taxon>
        <taxon>Halobacteria</taxon>
        <taxon>Halobacteriales</taxon>
        <taxon>Haloarculaceae</taxon>
        <taxon>Halosimplex</taxon>
    </lineage>
</organism>
<sequence>MAESPIDSRPLRYAVLLCVWVGFMGLLWVVLGMVPESGAANSVGRFAAIVVTLAVWTEVHARIAHGTSRWDPRAWGE</sequence>
<evidence type="ECO:0000313" key="3">
    <source>
        <dbReference type="Proteomes" id="UP000509346"/>
    </source>
</evidence>
<dbReference type="RefSeq" id="WP_179919631.1">
    <property type="nucleotide sequence ID" value="NZ_CP058909.1"/>
</dbReference>
<evidence type="ECO:0000313" key="2">
    <source>
        <dbReference type="EMBL" id="QLH84549.1"/>
    </source>
</evidence>
<dbReference type="GeneID" id="56085759"/>
<dbReference type="Proteomes" id="UP000509346">
    <property type="component" value="Chromosome"/>
</dbReference>
<keyword evidence="1" id="KW-0472">Membrane</keyword>
<gene>
    <name evidence="2" type="ORF">HZS54_24180</name>
</gene>
<dbReference type="KEGG" id="hpel:HZS54_24180"/>
<evidence type="ECO:0000256" key="1">
    <source>
        <dbReference type="SAM" id="Phobius"/>
    </source>
</evidence>
<protein>
    <submittedName>
        <fullName evidence="2">Uncharacterized protein</fullName>
    </submittedName>
</protein>
<dbReference type="EMBL" id="CP058909">
    <property type="protein sequence ID" value="QLH84549.1"/>
    <property type="molecule type" value="Genomic_DNA"/>
</dbReference>
<accession>A0A7D5TED0</accession>
<feature type="transmembrane region" description="Helical" evidence="1">
    <location>
        <begin position="12"/>
        <end position="31"/>
    </location>
</feature>
<reference evidence="2 3" key="1">
    <citation type="submission" date="2020-07" db="EMBL/GenBank/DDBJ databases">
        <title>Halosimplex litoreum sp. nov. and Halosimplex rubrum sp. nov., isolated from different salt environments.</title>
        <authorList>
            <person name="Cui H."/>
        </authorList>
    </citation>
    <scope>NUCLEOTIDE SEQUENCE [LARGE SCALE GENOMIC DNA]</scope>
    <source>
        <strain evidence="2 3">R2</strain>
    </source>
</reference>
<name>A0A7D5TED0_9EURY</name>
<proteinExistence type="predicted"/>
<keyword evidence="1" id="KW-1133">Transmembrane helix</keyword>
<dbReference type="AlphaFoldDB" id="A0A7D5TED0"/>
<keyword evidence="3" id="KW-1185">Reference proteome</keyword>
<keyword evidence="1" id="KW-0812">Transmembrane</keyword>